<dbReference type="EMBL" id="QXFU01003108">
    <property type="protein sequence ID" value="KAE8978278.1"/>
    <property type="molecule type" value="Genomic_DNA"/>
</dbReference>
<dbReference type="Proteomes" id="UP000435112">
    <property type="component" value="Unassembled WGS sequence"/>
</dbReference>
<evidence type="ECO:0000313" key="5">
    <source>
        <dbReference type="Proteomes" id="UP000435112"/>
    </source>
</evidence>
<protein>
    <submittedName>
        <fullName evidence="3">Uncharacterized protein</fullName>
    </submittedName>
</protein>
<proteinExistence type="predicted"/>
<dbReference type="EMBL" id="QXFT01002969">
    <property type="protein sequence ID" value="KAE9290865.1"/>
    <property type="molecule type" value="Genomic_DNA"/>
</dbReference>
<accession>A0A6A4CRN4</accession>
<keyword evidence="1" id="KW-0472">Membrane</keyword>
<dbReference type="AlphaFoldDB" id="A0A6A4CRN4"/>
<keyword evidence="4" id="KW-1185">Reference proteome</keyword>
<evidence type="ECO:0000313" key="3">
    <source>
        <dbReference type="EMBL" id="KAE9290865.1"/>
    </source>
</evidence>
<evidence type="ECO:0000313" key="4">
    <source>
        <dbReference type="Proteomes" id="UP000434957"/>
    </source>
</evidence>
<gene>
    <name evidence="2" type="ORF">PR002_g24760</name>
    <name evidence="3" type="ORF">PR003_g25181</name>
</gene>
<evidence type="ECO:0000313" key="2">
    <source>
        <dbReference type="EMBL" id="KAE8978278.1"/>
    </source>
</evidence>
<name>A0A6A4CRN4_9STRA</name>
<keyword evidence="1" id="KW-0812">Transmembrane</keyword>
<keyword evidence="1" id="KW-1133">Transmembrane helix</keyword>
<feature type="transmembrane region" description="Helical" evidence="1">
    <location>
        <begin position="12"/>
        <end position="29"/>
    </location>
</feature>
<dbReference type="Proteomes" id="UP000434957">
    <property type="component" value="Unassembled WGS sequence"/>
</dbReference>
<sequence length="89" mass="10170">MTQHIARWLRIFHFAAACVAAGVGVRLYTFNARSRNLKQSPYRVLRWGHGRRNGSQACVVQRVAGLDCVDHLENSKYVDDDQEFVHTVV</sequence>
<evidence type="ECO:0000256" key="1">
    <source>
        <dbReference type="SAM" id="Phobius"/>
    </source>
</evidence>
<comment type="caution">
    <text evidence="3">The sequence shown here is derived from an EMBL/GenBank/DDBJ whole genome shotgun (WGS) entry which is preliminary data.</text>
</comment>
<organism evidence="3 4">
    <name type="scientific">Phytophthora rubi</name>
    <dbReference type="NCBI Taxonomy" id="129364"/>
    <lineage>
        <taxon>Eukaryota</taxon>
        <taxon>Sar</taxon>
        <taxon>Stramenopiles</taxon>
        <taxon>Oomycota</taxon>
        <taxon>Peronosporomycetes</taxon>
        <taxon>Peronosporales</taxon>
        <taxon>Peronosporaceae</taxon>
        <taxon>Phytophthora</taxon>
    </lineage>
</organism>
<reference evidence="3 4" key="1">
    <citation type="submission" date="2018-08" db="EMBL/GenBank/DDBJ databases">
        <title>Genomic investigation of the strawberry pathogen Phytophthora fragariae indicates pathogenicity is determined by transcriptional variation in three key races.</title>
        <authorList>
            <person name="Adams T.M."/>
            <person name="Armitage A.D."/>
            <person name="Sobczyk M.K."/>
            <person name="Bates H.J."/>
            <person name="Dunwell J.M."/>
            <person name="Nellist C.F."/>
            <person name="Harrison R.J."/>
        </authorList>
    </citation>
    <scope>NUCLEOTIDE SEQUENCE [LARGE SCALE GENOMIC DNA]</scope>
    <source>
        <strain evidence="2 5">SCRP324</strain>
        <strain evidence="3 4">SCRP333</strain>
    </source>
</reference>